<evidence type="ECO:0000313" key="2">
    <source>
        <dbReference type="Proteomes" id="UP000323067"/>
    </source>
</evidence>
<dbReference type="PANTHER" id="PTHR13271:SF137">
    <property type="entry name" value="SET DOMAIN-CONTAINING PROTEIN"/>
    <property type="match status" value="1"/>
</dbReference>
<name>A0A2H4SHT0_CORMI</name>
<protein>
    <submittedName>
        <fullName evidence="1">SET domain</fullName>
    </submittedName>
</protein>
<dbReference type="EMBL" id="CP023324">
    <property type="protein sequence ID" value="ATY62650.1"/>
    <property type="molecule type" value="Genomic_DNA"/>
</dbReference>
<sequence length="381" mass="42044">METEIENLLTWAQTKGIEINGCTPKQLHGRGVGIVATRALKDNEVILRVPTATLRSLANTPPSVLARLPGASVHAILATALCFDEASSASFRAWRDVLPSRGDVRAVQPLCWPAELRALLPPTAAALLAKQSATFHKDWAVVEAAYAGSLSREDFLYAWLLVNTRSFYHTTPTTAQRPKEDHMVLQPVVDLFNHAPTGFCAGAFDDAAFTITTQAAHAAGEELFIKYGSHGNDFLLVEYGFTLPPPTNGWDETSLDAYLCPSLTAAGQRATLEEAGFWGRYMLDRETACYRTHVALRTLCLTPLQWRAVLDGERDEDRDKGRVDAALAAVLRRYEADIVARLGDVEASTAGEPRSRESLRDRWAQIQELVVGTRRRLEEQE</sequence>
<dbReference type="VEuPathDB" id="FungiDB:A9K55_008715"/>
<organism evidence="1 2">
    <name type="scientific">Cordyceps militaris</name>
    <name type="common">Caterpillar fungus</name>
    <name type="synonym">Clavaria militaris</name>
    <dbReference type="NCBI Taxonomy" id="73501"/>
    <lineage>
        <taxon>Eukaryota</taxon>
        <taxon>Fungi</taxon>
        <taxon>Dikarya</taxon>
        <taxon>Ascomycota</taxon>
        <taxon>Pezizomycotina</taxon>
        <taxon>Sordariomycetes</taxon>
        <taxon>Hypocreomycetidae</taxon>
        <taxon>Hypocreales</taxon>
        <taxon>Cordycipitaceae</taxon>
        <taxon>Cordyceps</taxon>
    </lineage>
</organism>
<dbReference type="Gene3D" id="3.90.1410.10">
    <property type="entry name" value="set domain protein methyltransferase, domain 1"/>
    <property type="match status" value="1"/>
</dbReference>
<dbReference type="Proteomes" id="UP000323067">
    <property type="component" value="Chromosome vii"/>
</dbReference>
<proteinExistence type="predicted"/>
<dbReference type="AlphaFoldDB" id="A0A2H4SHT0"/>
<dbReference type="InterPro" id="IPR046341">
    <property type="entry name" value="SET_dom_sf"/>
</dbReference>
<gene>
    <name evidence="1" type="ORF">A9K55_008715</name>
</gene>
<dbReference type="GO" id="GO:0016279">
    <property type="term" value="F:protein-lysine N-methyltransferase activity"/>
    <property type="evidence" value="ECO:0007669"/>
    <property type="project" value="UniProtKB-ARBA"/>
</dbReference>
<dbReference type="VEuPathDB" id="FungiDB:CCM_06423"/>
<dbReference type="SUPFAM" id="SSF82199">
    <property type="entry name" value="SET domain"/>
    <property type="match status" value="1"/>
</dbReference>
<evidence type="ECO:0000313" key="1">
    <source>
        <dbReference type="EMBL" id="ATY62650.1"/>
    </source>
</evidence>
<reference evidence="1 2" key="1">
    <citation type="journal article" date="2017" name="BMC Genomics">
        <title>Chromosome level assembly and secondary metabolite potential of the parasitic fungus Cordyceps militaris.</title>
        <authorList>
            <person name="Kramer G.J."/>
            <person name="Nodwell J.R."/>
        </authorList>
    </citation>
    <scope>NUCLEOTIDE SEQUENCE [LARGE SCALE GENOMIC DNA]</scope>
    <source>
        <strain evidence="1 2">ATCC 34164</strain>
    </source>
</reference>
<accession>A0A2H4SHT0</accession>
<dbReference type="PANTHER" id="PTHR13271">
    <property type="entry name" value="UNCHARACTERIZED PUTATIVE METHYLTRANSFERASE"/>
    <property type="match status" value="1"/>
</dbReference>
<dbReference type="InterPro" id="IPR050600">
    <property type="entry name" value="SETD3_SETD6_MTase"/>
</dbReference>
<dbReference type="OrthoDB" id="441812at2759"/>